<proteinExistence type="predicted"/>
<dbReference type="GO" id="GO:0032259">
    <property type="term" value="P:methylation"/>
    <property type="evidence" value="ECO:0007669"/>
    <property type="project" value="UniProtKB-KW"/>
</dbReference>
<gene>
    <name evidence="4" type="ORF">LPB138_06285</name>
</gene>
<evidence type="ECO:0000259" key="3">
    <source>
        <dbReference type="Pfam" id="PF13649"/>
    </source>
</evidence>
<dbReference type="Proteomes" id="UP000176050">
    <property type="component" value="Chromosome"/>
</dbReference>
<keyword evidence="5" id="KW-1185">Reference proteome</keyword>
<dbReference type="STRING" id="1850246.LPB138_06285"/>
<accession>A0A1D8P6W5</accession>
<dbReference type="PANTHER" id="PTHR43861">
    <property type="entry name" value="TRANS-ACONITATE 2-METHYLTRANSFERASE-RELATED"/>
    <property type="match status" value="1"/>
</dbReference>
<dbReference type="InterPro" id="IPR041698">
    <property type="entry name" value="Methyltransf_25"/>
</dbReference>
<protein>
    <submittedName>
        <fullName evidence="4">Methyltransferase type 11</fullName>
    </submittedName>
</protein>
<evidence type="ECO:0000256" key="2">
    <source>
        <dbReference type="ARBA" id="ARBA00022679"/>
    </source>
</evidence>
<dbReference type="GO" id="GO:0008168">
    <property type="term" value="F:methyltransferase activity"/>
    <property type="evidence" value="ECO:0007669"/>
    <property type="project" value="UniProtKB-KW"/>
</dbReference>
<dbReference type="OrthoDB" id="3896938at2"/>
<name>A0A1D8P6W5_9FLAO</name>
<organism evidence="4 5">
    <name type="scientific">Urechidicola croceus</name>
    <dbReference type="NCBI Taxonomy" id="1850246"/>
    <lineage>
        <taxon>Bacteria</taxon>
        <taxon>Pseudomonadati</taxon>
        <taxon>Bacteroidota</taxon>
        <taxon>Flavobacteriia</taxon>
        <taxon>Flavobacteriales</taxon>
        <taxon>Flavobacteriaceae</taxon>
        <taxon>Urechidicola</taxon>
    </lineage>
</organism>
<dbReference type="Gene3D" id="3.40.50.150">
    <property type="entry name" value="Vaccinia Virus protein VP39"/>
    <property type="match status" value="1"/>
</dbReference>
<dbReference type="KEGG" id="lul:LPB138_06285"/>
<evidence type="ECO:0000256" key="1">
    <source>
        <dbReference type="ARBA" id="ARBA00022603"/>
    </source>
</evidence>
<dbReference type="EMBL" id="CP017478">
    <property type="protein sequence ID" value="AOW20309.1"/>
    <property type="molecule type" value="Genomic_DNA"/>
</dbReference>
<reference evidence="4 5" key="1">
    <citation type="submission" date="2016-10" db="EMBL/GenBank/DDBJ databases">
        <title>Lutibacter sp. LPB0138, isolated from marine gastropod.</title>
        <authorList>
            <person name="Kim E."/>
            <person name="Yi H."/>
        </authorList>
    </citation>
    <scope>NUCLEOTIDE SEQUENCE [LARGE SCALE GENOMIC DNA]</scope>
    <source>
        <strain evidence="4 5">LPB0138</strain>
    </source>
</reference>
<dbReference type="CDD" id="cd02440">
    <property type="entry name" value="AdoMet_MTases"/>
    <property type="match status" value="1"/>
</dbReference>
<evidence type="ECO:0000313" key="4">
    <source>
        <dbReference type="EMBL" id="AOW20309.1"/>
    </source>
</evidence>
<dbReference type="SUPFAM" id="SSF53335">
    <property type="entry name" value="S-adenosyl-L-methionine-dependent methyltransferases"/>
    <property type="match status" value="1"/>
</dbReference>
<evidence type="ECO:0000313" key="5">
    <source>
        <dbReference type="Proteomes" id="UP000176050"/>
    </source>
</evidence>
<dbReference type="PANTHER" id="PTHR43861:SF1">
    <property type="entry name" value="TRANS-ACONITATE 2-METHYLTRANSFERASE"/>
    <property type="match status" value="1"/>
</dbReference>
<sequence length="269" mass="31703">MNVGQVSNSLRQLKLLYLVDKLQYFYQKSKNSKINKEFEANNPTIILPPDYLIYESFQMNYDKYYNGGKETAIWLKKYLKKHTQLEGKKILDWGCGPGRIIRHLPNLVGNNCEFFATDYNEKTINWCSQNIPEVKFNKNSLSAKLPYPDDYFDVIYGISIFTHLSEKLHYDWYRELWRILKPNGILFLTTQGDNYKPKLTNKELGSYETGKLVVRGMVKEGHRTYSAFHPKVFMNMLFKNDTVLEHVETISDVDNWQPNQDVWIVKKIS</sequence>
<dbReference type="InterPro" id="IPR029063">
    <property type="entry name" value="SAM-dependent_MTases_sf"/>
</dbReference>
<keyword evidence="2 4" id="KW-0808">Transferase</keyword>
<dbReference type="RefSeq" id="WP_070236447.1">
    <property type="nucleotide sequence ID" value="NZ_CP017478.1"/>
</dbReference>
<feature type="domain" description="Methyltransferase" evidence="3">
    <location>
        <begin position="90"/>
        <end position="184"/>
    </location>
</feature>
<dbReference type="Pfam" id="PF13649">
    <property type="entry name" value="Methyltransf_25"/>
    <property type="match status" value="1"/>
</dbReference>
<keyword evidence="1 4" id="KW-0489">Methyltransferase</keyword>
<dbReference type="AlphaFoldDB" id="A0A1D8P6W5"/>